<dbReference type="RefSeq" id="WP_159548120.1">
    <property type="nucleotide sequence ID" value="NZ_CP035042.1"/>
</dbReference>
<dbReference type="InterPro" id="IPR045079">
    <property type="entry name" value="Oxoprolinase-like"/>
</dbReference>
<dbReference type="Pfam" id="PF05378">
    <property type="entry name" value="Hydant_A_N"/>
    <property type="match status" value="1"/>
</dbReference>
<dbReference type="SUPFAM" id="SSF53067">
    <property type="entry name" value="Actin-like ATPase domain"/>
    <property type="match status" value="2"/>
</dbReference>
<dbReference type="GO" id="GO:0006749">
    <property type="term" value="P:glutathione metabolic process"/>
    <property type="evidence" value="ECO:0007669"/>
    <property type="project" value="TreeGrafter"/>
</dbReference>
<dbReference type="PANTHER" id="PTHR11365">
    <property type="entry name" value="5-OXOPROLINASE RELATED"/>
    <property type="match status" value="1"/>
</dbReference>
<dbReference type="KEGG" id="htx:EKK97_01130"/>
<accession>A0A6I6SIK2</accession>
<dbReference type="PANTHER" id="PTHR11365:SF2">
    <property type="entry name" value="5-OXOPROLINASE"/>
    <property type="match status" value="1"/>
</dbReference>
<evidence type="ECO:0000259" key="2">
    <source>
        <dbReference type="Pfam" id="PF05378"/>
    </source>
</evidence>
<dbReference type="OrthoDB" id="9768323at2"/>
<dbReference type="GO" id="GO:0005829">
    <property type="term" value="C:cytosol"/>
    <property type="evidence" value="ECO:0007669"/>
    <property type="project" value="TreeGrafter"/>
</dbReference>
<dbReference type="Proteomes" id="UP000464013">
    <property type="component" value="Chromosome"/>
</dbReference>
<organism evidence="3 4">
    <name type="scientific">Billgrantia tianxiuensis</name>
    <dbReference type="NCBI Taxonomy" id="2497861"/>
    <lineage>
        <taxon>Bacteria</taxon>
        <taxon>Pseudomonadati</taxon>
        <taxon>Pseudomonadota</taxon>
        <taxon>Gammaproteobacteria</taxon>
        <taxon>Oceanospirillales</taxon>
        <taxon>Halomonadaceae</taxon>
        <taxon>Billgrantia</taxon>
    </lineage>
</organism>
<feature type="domain" description="Hydantoinase/oxoprolinase N-terminal" evidence="2">
    <location>
        <begin position="4"/>
        <end position="164"/>
    </location>
</feature>
<feature type="domain" description="Hydantoinase A/oxoprolinase" evidence="1">
    <location>
        <begin position="185"/>
        <end position="327"/>
    </location>
</feature>
<protein>
    <submittedName>
        <fullName evidence="3">Hydantoinase/oxoprolinase family protein</fullName>
    </submittedName>
</protein>
<evidence type="ECO:0000313" key="3">
    <source>
        <dbReference type="EMBL" id="QHC48476.1"/>
    </source>
</evidence>
<dbReference type="GO" id="GO:0017168">
    <property type="term" value="F:5-oxoprolinase (ATP-hydrolyzing) activity"/>
    <property type="evidence" value="ECO:0007669"/>
    <property type="project" value="TreeGrafter"/>
</dbReference>
<proteinExistence type="predicted"/>
<dbReference type="EMBL" id="CP035042">
    <property type="protein sequence ID" value="QHC48476.1"/>
    <property type="molecule type" value="Genomic_DNA"/>
</dbReference>
<gene>
    <name evidence="3" type="ORF">EKK97_01130</name>
</gene>
<evidence type="ECO:0000259" key="1">
    <source>
        <dbReference type="Pfam" id="PF01968"/>
    </source>
</evidence>
<dbReference type="AlphaFoldDB" id="A0A6I6SIK2"/>
<name>A0A6I6SIK2_9GAMM</name>
<dbReference type="Pfam" id="PF01968">
    <property type="entry name" value="Hydantoinase_A"/>
    <property type="match status" value="1"/>
</dbReference>
<evidence type="ECO:0000313" key="4">
    <source>
        <dbReference type="Proteomes" id="UP000464013"/>
    </source>
</evidence>
<reference evidence="3 4" key="1">
    <citation type="submission" date="2019-01" db="EMBL/GenBank/DDBJ databases">
        <title>Complete genome of a denitifying bacterium Halomons sp. BC-M4-5.</title>
        <authorList>
            <person name="Wang L."/>
            <person name="Shao Z."/>
        </authorList>
    </citation>
    <scope>NUCLEOTIDE SEQUENCE [LARGE SCALE GENOMIC DNA]</scope>
    <source>
        <strain evidence="3 4">BC-M4-5</strain>
    </source>
</reference>
<keyword evidence="4" id="KW-1185">Reference proteome</keyword>
<dbReference type="InterPro" id="IPR002821">
    <property type="entry name" value="Hydantoinase_A"/>
</dbReference>
<dbReference type="InterPro" id="IPR043129">
    <property type="entry name" value="ATPase_NBD"/>
</dbReference>
<dbReference type="InterPro" id="IPR008040">
    <property type="entry name" value="Hydant_A_N"/>
</dbReference>
<sequence length="670" mass="71644">MGYRLGIDTGGTFTDAVLLDEADQVVAMAKRLTTRLDLQQGIADALRALPADLLSRVDLVSLSSTLTTNSAVEGKGAPICVLLIGYDERQVKATGLVSLLGANSLIMLGGGHDAEGRELAPLDEQALRRTILAWRERVSAFAVSASFSVRNPAHEQRTAELVHELTGKPVTCGHELAASLGAPRRAMTAALNARMIAYVARLIEAVQGLLHRHRILAPLMIVKGDGSLISADSAILQPITTVLSGPAASVNGAMMLSGRRNLIVADMGGTTTDIAVVRDGLPTLSFDGARVGDWRPMVEAIKLYSIGLGGDSEVTFAPGRGLAIGPRRVLPMSLLVSQHPELHEALLRQLNLPPGSNHNRFAMRLQHDEALMGQLSVDEHEAWAQLGDGPVEMLSAVEEKRWLARALTSLERRGLVIFSGFTPTDAAHVLGISRHWDVEAARLAAIIWAKRMRRQYGLGRWPEGDAEAPSREIYGRVVEAISTKLIEAGLHDADVDSQQGRLAASLAALILRGKSRVAVAPSVFTLKFAPTSPVVAVGGPAASYYPAVGEALGAEVVLPSHGEVANAVGTLLGQVVQRVHVSVLQPVQGRFRVFLPNGPCDHVTLEAAYAMARQTAAERAEALAWQAGAAEVEVRFEIEENRVDNDIDGEVFFEARVTALAIGPPRRTRT</sequence>